<reference evidence="14" key="2">
    <citation type="submission" date="2025-09" db="UniProtKB">
        <authorList>
            <consortium name="Ensembl"/>
        </authorList>
    </citation>
    <scope>IDENTIFICATION</scope>
</reference>
<keyword evidence="5 11" id="KW-0863">Zinc-finger</keyword>
<dbReference type="RefSeq" id="XP_015259050.1">
    <property type="nucleotide sequence ID" value="XM_015403564.1"/>
</dbReference>
<keyword evidence="9" id="KW-0804">Transcription</keyword>
<dbReference type="FunFam" id="3.30.160.60:FF:000358">
    <property type="entry name" value="zinc finger protein 24"/>
    <property type="match status" value="1"/>
</dbReference>
<keyword evidence="8" id="KW-0238">DNA-binding</keyword>
<comment type="subcellular location">
    <subcellularLocation>
        <location evidence="1">Nucleus</location>
    </subcellularLocation>
</comment>
<keyword evidence="6" id="KW-0862">Zinc</keyword>
<evidence type="ECO:0000256" key="7">
    <source>
        <dbReference type="ARBA" id="ARBA00023015"/>
    </source>
</evidence>
<feature type="region of interest" description="Disordered" evidence="12">
    <location>
        <begin position="140"/>
        <end position="186"/>
    </location>
</feature>
<feature type="domain" description="C2H2-type" evidence="13">
    <location>
        <begin position="219"/>
        <end position="246"/>
    </location>
</feature>
<dbReference type="GO" id="GO:0000981">
    <property type="term" value="F:DNA-binding transcription factor activity, RNA polymerase II-specific"/>
    <property type="evidence" value="ECO:0007669"/>
    <property type="project" value="TreeGrafter"/>
</dbReference>
<dbReference type="Pfam" id="PF00096">
    <property type="entry name" value="zf-C2H2"/>
    <property type="match status" value="5"/>
</dbReference>
<dbReference type="SUPFAM" id="SSF57667">
    <property type="entry name" value="beta-beta-alpha zinc fingers"/>
    <property type="match status" value="3"/>
</dbReference>
<dbReference type="AlphaFoldDB" id="A0A3Q2CJ13"/>
<sequence>MEQNHSSMYSVQHLREFISERLTAAAEEIFGVFERTIVQYEQQMDHQRRLLEDSWKPDSSFQETDQPQLFPFVEEGCPADQNLRTQKESSNQDKPELMHVKEEDEEHCVSQEEERPDLKKETDTLMIALNYEGSSLIEPEPSDRFLFDNISGADGRDQGGSRSRNFVGNTEPNRTRSSEKPRKADRADRTLKCDVCGKVFNKASELRAHYRIHTGEKPFSCHTCQKAFTFKSNLRVHMRTHTNEAPFSCQACGKVFKHRSSLMVHCRSHTGERPYVCSTCGKHFTDKSSLKQHSVTHTGDRMFSCALCGRGFNRRSYLLQHMKVHTPESFSNNS</sequence>
<organism evidence="14 15">
    <name type="scientific">Cyprinodon variegatus</name>
    <name type="common">Sheepshead minnow</name>
    <dbReference type="NCBI Taxonomy" id="28743"/>
    <lineage>
        <taxon>Eukaryota</taxon>
        <taxon>Metazoa</taxon>
        <taxon>Chordata</taxon>
        <taxon>Craniata</taxon>
        <taxon>Vertebrata</taxon>
        <taxon>Euteleostomi</taxon>
        <taxon>Actinopterygii</taxon>
        <taxon>Neopterygii</taxon>
        <taxon>Teleostei</taxon>
        <taxon>Neoteleostei</taxon>
        <taxon>Acanthomorphata</taxon>
        <taxon>Ovalentaria</taxon>
        <taxon>Atherinomorphae</taxon>
        <taxon>Cyprinodontiformes</taxon>
        <taxon>Cyprinodontidae</taxon>
        <taxon>Cyprinodon</taxon>
    </lineage>
</organism>
<feature type="domain" description="C2H2-type" evidence="13">
    <location>
        <begin position="303"/>
        <end position="330"/>
    </location>
</feature>
<evidence type="ECO:0000256" key="11">
    <source>
        <dbReference type="PROSITE-ProRule" id="PRU00042"/>
    </source>
</evidence>
<evidence type="ECO:0000256" key="3">
    <source>
        <dbReference type="ARBA" id="ARBA00022723"/>
    </source>
</evidence>
<reference evidence="14" key="1">
    <citation type="submission" date="2025-08" db="UniProtKB">
        <authorList>
            <consortium name="Ensembl"/>
        </authorList>
    </citation>
    <scope>IDENTIFICATION</scope>
</reference>
<dbReference type="Ensembl" id="ENSCVAT00000007177.1">
    <property type="protein sequence ID" value="ENSCVAP00000005137.1"/>
    <property type="gene ID" value="ENSCVAG00000006484.1"/>
</dbReference>
<evidence type="ECO:0000256" key="5">
    <source>
        <dbReference type="ARBA" id="ARBA00022771"/>
    </source>
</evidence>
<keyword evidence="3" id="KW-0479">Metal-binding</keyword>
<dbReference type="FunFam" id="3.30.160.60:FF:000744">
    <property type="entry name" value="zinc finger E-box-binding homeobox 1"/>
    <property type="match status" value="2"/>
</dbReference>
<dbReference type="GO" id="GO:0000978">
    <property type="term" value="F:RNA polymerase II cis-regulatory region sequence-specific DNA binding"/>
    <property type="evidence" value="ECO:0007669"/>
    <property type="project" value="TreeGrafter"/>
</dbReference>
<dbReference type="InterPro" id="IPR013087">
    <property type="entry name" value="Znf_C2H2_type"/>
</dbReference>
<dbReference type="Proteomes" id="UP000265020">
    <property type="component" value="Unassembled WGS sequence"/>
</dbReference>
<dbReference type="FunFam" id="3.30.160.60:FF:001506">
    <property type="entry name" value="Zinc finger protein"/>
    <property type="match status" value="1"/>
</dbReference>
<evidence type="ECO:0000256" key="6">
    <source>
        <dbReference type="ARBA" id="ARBA00022833"/>
    </source>
</evidence>
<evidence type="ECO:0000259" key="13">
    <source>
        <dbReference type="PROSITE" id="PS50157"/>
    </source>
</evidence>
<dbReference type="SMART" id="SM00355">
    <property type="entry name" value="ZnF_C2H2"/>
    <property type="match status" value="5"/>
</dbReference>
<evidence type="ECO:0000256" key="4">
    <source>
        <dbReference type="ARBA" id="ARBA00022737"/>
    </source>
</evidence>
<evidence type="ECO:0000256" key="10">
    <source>
        <dbReference type="ARBA" id="ARBA00023242"/>
    </source>
</evidence>
<dbReference type="Gene3D" id="3.30.160.60">
    <property type="entry name" value="Classic Zinc Finger"/>
    <property type="match status" value="5"/>
</dbReference>
<dbReference type="GO" id="GO:0000785">
    <property type="term" value="C:chromatin"/>
    <property type="evidence" value="ECO:0007669"/>
    <property type="project" value="TreeGrafter"/>
</dbReference>
<evidence type="ECO:0000256" key="9">
    <source>
        <dbReference type="ARBA" id="ARBA00023163"/>
    </source>
</evidence>
<feature type="domain" description="C2H2-type" evidence="13">
    <location>
        <begin position="191"/>
        <end position="218"/>
    </location>
</feature>
<dbReference type="GeneTree" id="ENSGT01150000286958"/>
<evidence type="ECO:0000256" key="12">
    <source>
        <dbReference type="SAM" id="MobiDB-lite"/>
    </source>
</evidence>
<evidence type="ECO:0000256" key="2">
    <source>
        <dbReference type="ARBA" id="ARBA00006991"/>
    </source>
</evidence>
<dbReference type="PROSITE" id="PS00028">
    <property type="entry name" value="ZINC_FINGER_C2H2_1"/>
    <property type="match status" value="5"/>
</dbReference>
<evidence type="ECO:0000313" key="15">
    <source>
        <dbReference type="Proteomes" id="UP000265020"/>
    </source>
</evidence>
<dbReference type="PANTHER" id="PTHR14003">
    <property type="entry name" value="TRANSCRIPTIONAL REPRESSOR PROTEIN YY"/>
    <property type="match status" value="1"/>
</dbReference>
<feature type="compositionally biased region" description="Polar residues" evidence="12">
    <location>
        <begin position="160"/>
        <end position="172"/>
    </location>
</feature>
<name>A0A3Q2CJ13_CYPVA</name>
<evidence type="ECO:0000256" key="8">
    <source>
        <dbReference type="ARBA" id="ARBA00023125"/>
    </source>
</evidence>
<keyword evidence="4" id="KW-0677">Repeat</keyword>
<protein>
    <submittedName>
        <fullName evidence="14">Zinc finger protein with KRAB and SCAN domains 1-like</fullName>
    </submittedName>
</protein>
<dbReference type="InterPro" id="IPR036236">
    <property type="entry name" value="Znf_C2H2_sf"/>
</dbReference>
<dbReference type="GeneID" id="107103750"/>
<dbReference type="FunFam" id="3.30.160.60:FF:000384">
    <property type="entry name" value="Zinc finger protein 550"/>
    <property type="match status" value="1"/>
</dbReference>
<dbReference type="GO" id="GO:0005667">
    <property type="term" value="C:transcription regulator complex"/>
    <property type="evidence" value="ECO:0007669"/>
    <property type="project" value="TreeGrafter"/>
</dbReference>
<feature type="domain" description="C2H2-type" evidence="13">
    <location>
        <begin position="247"/>
        <end position="274"/>
    </location>
</feature>
<dbReference type="PROSITE" id="PS50157">
    <property type="entry name" value="ZINC_FINGER_C2H2_2"/>
    <property type="match status" value="5"/>
</dbReference>
<proteinExistence type="inferred from homology"/>
<feature type="compositionally biased region" description="Basic and acidic residues" evidence="12">
    <location>
        <begin position="85"/>
        <end position="120"/>
    </location>
</feature>
<dbReference type="OrthoDB" id="654211at2759"/>
<evidence type="ECO:0000313" key="14">
    <source>
        <dbReference type="Ensembl" id="ENSCVAP00000005137.1"/>
    </source>
</evidence>
<comment type="similarity">
    <text evidence="2">Belongs to the krueppel C2H2-type zinc-finger protein family.</text>
</comment>
<evidence type="ECO:0000256" key="1">
    <source>
        <dbReference type="ARBA" id="ARBA00004123"/>
    </source>
</evidence>
<dbReference type="OMA" id="NTEPNRT"/>
<dbReference type="PANTHER" id="PTHR14003:SF23">
    <property type="entry name" value="ZINC FINGER PROTEIN 143"/>
    <property type="match status" value="1"/>
</dbReference>
<feature type="domain" description="C2H2-type" evidence="13">
    <location>
        <begin position="275"/>
        <end position="302"/>
    </location>
</feature>
<dbReference type="GO" id="GO:0008270">
    <property type="term" value="F:zinc ion binding"/>
    <property type="evidence" value="ECO:0007669"/>
    <property type="project" value="UniProtKB-KW"/>
</dbReference>
<feature type="region of interest" description="Disordered" evidence="12">
    <location>
        <begin position="83"/>
        <end position="120"/>
    </location>
</feature>
<feature type="compositionally biased region" description="Basic and acidic residues" evidence="12">
    <location>
        <begin position="173"/>
        <end position="186"/>
    </location>
</feature>
<dbReference type="KEGG" id="cvg:107103750"/>
<accession>A0A3Q2CJ13</accession>
<keyword evidence="15" id="KW-1185">Reference proteome</keyword>
<dbReference type="GO" id="GO:0031519">
    <property type="term" value="C:PcG protein complex"/>
    <property type="evidence" value="ECO:0007669"/>
    <property type="project" value="TreeGrafter"/>
</dbReference>
<keyword evidence="10" id="KW-0539">Nucleus</keyword>
<keyword evidence="7" id="KW-0805">Transcription regulation</keyword>